<organism evidence="2 3">
    <name type="scientific">Dehalobacterium formicoaceticum</name>
    <dbReference type="NCBI Taxonomy" id="51515"/>
    <lineage>
        <taxon>Bacteria</taxon>
        <taxon>Bacillati</taxon>
        <taxon>Bacillota</taxon>
        <taxon>Clostridia</taxon>
        <taxon>Eubacteriales</taxon>
        <taxon>Peptococcaceae</taxon>
        <taxon>Dehalobacterium</taxon>
    </lineage>
</organism>
<feature type="transmembrane region" description="Helical" evidence="1">
    <location>
        <begin position="472"/>
        <end position="493"/>
    </location>
</feature>
<dbReference type="InterPro" id="IPR017850">
    <property type="entry name" value="Alkaline_phosphatase_core_sf"/>
</dbReference>
<evidence type="ECO:0008006" key="4">
    <source>
        <dbReference type="Google" id="ProtNLM"/>
    </source>
</evidence>
<reference evidence="2 3" key="1">
    <citation type="submission" date="2022-08" db="EMBL/GenBank/DDBJ databases">
        <title>Proteogenomics of the novel Dehalobacterium formicoaceticum strain EZ94 highlights a key role of methyltransferases during anaerobic dichloromethane degradation.</title>
        <authorList>
            <person name="Wasmund K."/>
        </authorList>
    </citation>
    <scope>NUCLEOTIDE SEQUENCE [LARGE SCALE GENOMIC DNA]</scope>
    <source>
        <strain evidence="2 3">EZ94</strain>
    </source>
</reference>
<feature type="transmembrane region" description="Helical" evidence="1">
    <location>
        <begin position="767"/>
        <end position="786"/>
    </location>
</feature>
<dbReference type="SUPFAM" id="SSF53649">
    <property type="entry name" value="Alkaline phosphatase-like"/>
    <property type="match status" value="1"/>
</dbReference>
<keyword evidence="1" id="KW-1133">Transmembrane helix</keyword>
<comment type="caution">
    <text evidence="2">The sequence shown here is derived from an EMBL/GenBank/DDBJ whole genome shotgun (WGS) entry which is preliminary data.</text>
</comment>
<dbReference type="RefSeq" id="WP_257913877.1">
    <property type="nucleotide sequence ID" value="NZ_JANPWE010000007.1"/>
</dbReference>
<feature type="transmembrane region" description="Helical" evidence="1">
    <location>
        <begin position="712"/>
        <end position="732"/>
    </location>
</feature>
<evidence type="ECO:0000313" key="2">
    <source>
        <dbReference type="EMBL" id="MCR6546465.1"/>
    </source>
</evidence>
<dbReference type="EMBL" id="JANPWE010000007">
    <property type="protein sequence ID" value="MCR6546465.1"/>
    <property type="molecule type" value="Genomic_DNA"/>
</dbReference>
<dbReference type="Gene3D" id="3.40.720.10">
    <property type="entry name" value="Alkaline Phosphatase, subunit A"/>
    <property type="match status" value="1"/>
</dbReference>
<keyword evidence="3" id="KW-1185">Reference proteome</keyword>
<feature type="transmembrane region" description="Helical" evidence="1">
    <location>
        <begin position="525"/>
        <end position="546"/>
    </location>
</feature>
<accession>A0ABT1Y6E6</accession>
<dbReference type="Proteomes" id="UP001524944">
    <property type="component" value="Unassembled WGS sequence"/>
</dbReference>
<gene>
    <name evidence="2" type="ORF">NVS47_13255</name>
</gene>
<feature type="transmembrane region" description="Helical" evidence="1">
    <location>
        <begin position="597"/>
        <end position="616"/>
    </location>
</feature>
<feature type="transmembrane region" description="Helical" evidence="1">
    <location>
        <begin position="744"/>
        <end position="761"/>
    </location>
</feature>
<name>A0ABT1Y6E6_9FIRM</name>
<sequence length="793" mass="85807">MHNKYKICTLCLLMFIVMFIVVLSGTVTSAAENVSGSVTEKREQKVVLVLIDYLTLGDLASGEMNTLEGMIREGGLGLMNANTAGGRVRAHSMVTIGAGRVALGSDDSGLALMPQEEYLDQTAGEVYYRRTGQKASAPGQEANLLHLDIAAIQRNFETNNSVGVPGLLGETLHQAGLSTAYIGGADQRTKEGLNYRRHGAAAAMDREGRVDFALVGEKFLERKEGSIFPEGDNYDALGTALSAALTASDFIVLETGDTVRLMGEKEKVREEVFLENKKTILKELDLFLADVLARTEPYETMVLVVTPTPSRTGIQEKNLVTPLIIWQKGGPSGFLTSGTTRREGIVANTDIAPTVLDFFQLPVPDEMNGRRMTVLPPTFGRQVSTDSAVYSGIKEGSKRTVPMLNVPVLNVLSQLNEEMVFVNRYRSPLVKGYVLGQIILILGAVVMLLLNQGKDWSRVKVSAKTPKLDLQSLIKVFLAALSAVPLTLLIMGAYPGPSLGVFVALALICTFLLTALALRTAKIHPLAPFCFLSGLTAAAILLDSLWGSPLMQGSVLGYDPMGGSRYYGVGNEYMGVWLGAAMIAMATLLEISRRKKAAFIFSLCFFALITFILASPRLGTNAGGSLAALVGFGVLIYLLCPKKISRQRFLLLGGILLALLFGFALWDAGQSVSQQSHFGRTIHALRTNGLSEAYDIIVRKSAMNLKLIRWTIWSRVFLVILAATVFLFYRPVGVMKKAMAQYPYLAKGFWGVVAGSIAALILNDSGIVAAATMSIFLAAPLIFVVMKEQESSR</sequence>
<protein>
    <recommendedName>
        <fullName evidence="4">Alkaline phosphatase</fullName>
    </recommendedName>
</protein>
<keyword evidence="1" id="KW-0812">Transmembrane</keyword>
<feature type="transmembrane region" description="Helical" evidence="1">
    <location>
        <begin position="432"/>
        <end position="451"/>
    </location>
</feature>
<proteinExistence type="predicted"/>
<evidence type="ECO:0000313" key="3">
    <source>
        <dbReference type="Proteomes" id="UP001524944"/>
    </source>
</evidence>
<feature type="transmembrane region" description="Helical" evidence="1">
    <location>
        <begin position="649"/>
        <end position="666"/>
    </location>
</feature>
<feature type="transmembrane region" description="Helical" evidence="1">
    <location>
        <begin position="622"/>
        <end position="640"/>
    </location>
</feature>
<evidence type="ECO:0000256" key="1">
    <source>
        <dbReference type="SAM" id="Phobius"/>
    </source>
</evidence>
<keyword evidence="1" id="KW-0472">Membrane</keyword>
<feature type="transmembrane region" description="Helical" evidence="1">
    <location>
        <begin position="566"/>
        <end position="585"/>
    </location>
</feature>
<feature type="transmembrane region" description="Helical" evidence="1">
    <location>
        <begin position="499"/>
        <end position="518"/>
    </location>
</feature>